<protein>
    <submittedName>
        <fullName evidence="6">Spermidine/putrescine ABC transporter substrate-binding protein</fullName>
    </submittedName>
</protein>
<comment type="subcellular location">
    <subcellularLocation>
        <location evidence="1">Periplasm</location>
    </subcellularLocation>
</comment>
<name>A0A2X0IF15_9ACTN</name>
<gene>
    <name evidence="6" type="ORF">DN069_21390</name>
</gene>
<dbReference type="EMBL" id="QKYN01000083">
    <property type="protein sequence ID" value="RAG83614.1"/>
    <property type="molecule type" value="Genomic_DNA"/>
</dbReference>
<evidence type="ECO:0000256" key="2">
    <source>
        <dbReference type="ARBA" id="ARBA00022448"/>
    </source>
</evidence>
<comment type="caution">
    <text evidence="6">The sequence shown here is derived from an EMBL/GenBank/DDBJ whole genome shotgun (WGS) entry which is preliminary data.</text>
</comment>
<dbReference type="CDD" id="cd13590">
    <property type="entry name" value="PBP2_PotD_PotF_like"/>
    <property type="match status" value="1"/>
</dbReference>
<dbReference type="PANTHER" id="PTHR30222">
    <property type="entry name" value="SPERMIDINE/PUTRESCINE-BINDING PERIPLASMIC PROTEIN"/>
    <property type="match status" value="1"/>
</dbReference>
<dbReference type="InterPro" id="IPR001188">
    <property type="entry name" value="Sperm_putr-bd"/>
</dbReference>
<evidence type="ECO:0000313" key="6">
    <source>
        <dbReference type="EMBL" id="RAG83614.1"/>
    </source>
</evidence>
<evidence type="ECO:0000256" key="1">
    <source>
        <dbReference type="ARBA" id="ARBA00004418"/>
    </source>
</evidence>
<dbReference type="PANTHER" id="PTHR30222:SF17">
    <property type="entry name" value="SPERMIDINE_PUTRESCINE-BINDING PERIPLASMIC PROTEIN"/>
    <property type="match status" value="1"/>
</dbReference>
<feature type="region of interest" description="Disordered" evidence="5">
    <location>
        <begin position="1"/>
        <end position="59"/>
    </location>
</feature>
<dbReference type="GO" id="GO:0015846">
    <property type="term" value="P:polyamine transport"/>
    <property type="evidence" value="ECO:0007669"/>
    <property type="project" value="InterPro"/>
</dbReference>
<feature type="compositionally biased region" description="Polar residues" evidence="5">
    <location>
        <begin position="33"/>
        <end position="57"/>
    </location>
</feature>
<dbReference type="AlphaFoldDB" id="A0A2X0IF15"/>
<reference evidence="6 7" key="1">
    <citation type="submission" date="2018-06" db="EMBL/GenBank/DDBJ databases">
        <title>Streptacidiphilus pinicola sp. nov., isolated from pine grove soil.</title>
        <authorList>
            <person name="Roh S.G."/>
            <person name="Park S."/>
            <person name="Kim M.-K."/>
            <person name="Yun B.-R."/>
            <person name="Park J."/>
            <person name="Kim M.J."/>
            <person name="Kim Y.S."/>
            <person name="Kim S.B."/>
        </authorList>
    </citation>
    <scope>NUCLEOTIDE SEQUENCE [LARGE SCALE GENOMIC DNA]</scope>
    <source>
        <strain evidence="6 7">MMS16-CNU450</strain>
    </source>
</reference>
<evidence type="ECO:0000256" key="5">
    <source>
        <dbReference type="SAM" id="MobiDB-lite"/>
    </source>
</evidence>
<proteinExistence type="predicted"/>
<keyword evidence="4" id="KW-0574">Periplasm</keyword>
<dbReference type="GO" id="GO:0019808">
    <property type="term" value="F:polyamine binding"/>
    <property type="evidence" value="ECO:0007669"/>
    <property type="project" value="InterPro"/>
</dbReference>
<keyword evidence="3" id="KW-0732">Signal</keyword>
<evidence type="ECO:0000313" key="7">
    <source>
        <dbReference type="Proteomes" id="UP000248889"/>
    </source>
</evidence>
<evidence type="ECO:0000256" key="4">
    <source>
        <dbReference type="ARBA" id="ARBA00022764"/>
    </source>
</evidence>
<dbReference type="PRINTS" id="PR00909">
    <property type="entry name" value="SPERMDNBNDNG"/>
</dbReference>
<dbReference type="Proteomes" id="UP000248889">
    <property type="component" value="Unassembled WGS sequence"/>
</dbReference>
<dbReference type="Gene3D" id="3.40.190.10">
    <property type="entry name" value="Periplasmic binding protein-like II"/>
    <property type="match status" value="2"/>
</dbReference>
<dbReference type="OrthoDB" id="9813777at2"/>
<evidence type="ECO:0000256" key="3">
    <source>
        <dbReference type="ARBA" id="ARBA00022729"/>
    </source>
</evidence>
<dbReference type="GO" id="GO:0042597">
    <property type="term" value="C:periplasmic space"/>
    <property type="evidence" value="ECO:0007669"/>
    <property type="project" value="UniProtKB-SubCell"/>
</dbReference>
<accession>A0A2X0IF15</accession>
<keyword evidence="7" id="KW-1185">Reference proteome</keyword>
<dbReference type="Pfam" id="PF13416">
    <property type="entry name" value="SBP_bac_8"/>
    <property type="match status" value="1"/>
</dbReference>
<organism evidence="6 7">
    <name type="scientific">Streptacidiphilus pinicola</name>
    <dbReference type="NCBI Taxonomy" id="2219663"/>
    <lineage>
        <taxon>Bacteria</taxon>
        <taxon>Bacillati</taxon>
        <taxon>Actinomycetota</taxon>
        <taxon>Actinomycetes</taxon>
        <taxon>Kitasatosporales</taxon>
        <taxon>Streptomycetaceae</taxon>
        <taxon>Streptacidiphilus</taxon>
    </lineage>
</organism>
<dbReference type="InterPro" id="IPR006059">
    <property type="entry name" value="SBP"/>
</dbReference>
<keyword evidence="2" id="KW-0813">Transport</keyword>
<sequence>MESAAQDPYSRSPSQRRKGPPDSPRVFEKGTPPNMTGSSSFELSRYTNRTRLTSTARRMSRRSLLRGAMAGGIAVAGASALSACGVQGHVVPPGSKDNGQAGHDYSDTEKKVVFANWPAYIDVDPKNQNKRPTLDAFVKQTGIQVEYLEIINDNNDWYTKVDPSLVKGIDTGYDIMVVSDYMVAKYRTYDYIQAFDLEYLPNHSKLLPNVLHDPTDPGRLHSIPWAYGYTTVAYNSNLVKTPISSIAEIFTRPDLKGKVSLFSEMEDTVAMALLAQGLDPEHFTDAQFNQALEYIRRAKDAGQIRSFTGNDYLSDFQQGNTAVTMAYSGDVAQLGKPNLVTVDLPKEGLLAWSDNCVIPNFARHKKNAEKLLNYYLQPDVSAALTDYIDYIPSVQGAVAALQQLDSTAAAVPLIVPTKEMQAKARGFMALSIAQLNDYTSRFQQITGQ</sequence>
<dbReference type="SUPFAM" id="SSF53850">
    <property type="entry name" value="Periplasmic binding protein-like II"/>
    <property type="match status" value="1"/>
</dbReference>